<dbReference type="EMBL" id="BMAV01025547">
    <property type="protein sequence ID" value="GFS42387.1"/>
    <property type="molecule type" value="Genomic_DNA"/>
</dbReference>
<keyword evidence="1" id="KW-0812">Transmembrane</keyword>
<sequence>MTSYEGLSSHWLYETHVNSDEDLVARIAKAAGEVQDTLAIFANLPSSMRRRNEACIMTRDGNFEHLTMIVVSIMFFVLGILLY</sequence>
<dbReference type="AlphaFoldDB" id="A0A8X6IEY5"/>
<keyword evidence="1" id="KW-0472">Membrane</keyword>
<protein>
    <submittedName>
        <fullName evidence="2">Uncharacterized protein</fullName>
    </submittedName>
</protein>
<evidence type="ECO:0000256" key="1">
    <source>
        <dbReference type="SAM" id="Phobius"/>
    </source>
</evidence>
<proteinExistence type="predicted"/>
<feature type="transmembrane region" description="Helical" evidence="1">
    <location>
        <begin position="66"/>
        <end position="82"/>
    </location>
</feature>
<reference evidence="2" key="1">
    <citation type="submission" date="2020-08" db="EMBL/GenBank/DDBJ databases">
        <title>Multicomponent nature underlies the extraordinary mechanical properties of spider dragline silk.</title>
        <authorList>
            <person name="Kono N."/>
            <person name="Nakamura H."/>
            <person name="Mori M."/>
            <person name="Yoshida Y."/>
            <person name="Ohtoshi R."/>
            <person name="Malay A.D."/>
            <person name="Moran D.A.P."/>
            <person name="Tomita M."/>
            <person name="Numata K."/>
            <person name="Arakawa K."/>
        </authorList>
    </citation>
    <scope>NUCLEOTIDE SEQUENCE</scope>
</reference>
<evidence type="ECO:0000313" key="3">
    <source>
        <dbReference type="Proteomes" id="UP000886998"/>
    </source>
</evidence>
<comment type="caution">
    <text evidence="2">The sequence shown here is derived from an EMBL/GenBank/DDBJ whole genome shotgun (WGS) entry which is preliminary data.</text>
</comment>
<evidence type="ECO:0000313" key="2">
    <source>
        <dbReference type="EMBL" id="GFS42387.1"/>
    </source>
</evidence>
<gene>
    <name evidence="2" type="ORF">TNIN_101741</name>
</gene>
<name>A0A8X6IEY5_9ARAC</name>
<dbReference type="Proteomes" id="UP000886998">
    <property type="component" value="Unassembled WGS sequence"/>
</dbReference>
<organism evidence="2 3">
    <name type="scientific">Trichonephila inaurata madagascariensis</name>
    <dbReference type="NCBI Taxonomy" id="2747483"/>
    <lineage>
        <taxon>Eukaryota</taxon>
        <taxon>Metazoa</taxon>
        <taxon>Ecdysozoa</taxon>
        <taxon>Arthropoda</taxon>
        <taxon>Chelicerata</taxon>
        <taxon>Arachnida</taxon>
        <taxon>Araneae</taxon>
        <taxon>Araneomorphae</taxon>
        <taxon>Entelegynae</taxon>
        <taxon>Araneoidea</taxon>
        <taxon>Nephilidae</taxon>
        <taxon>Trichonephila</taxon>
        <taxon>Trichonephila inaurata</taxon>
    </lineage>
</organism>
<keyword evidence="1" id="KW-1133">Transmembrane helix</keyword>
<accession>A0A8X6IEY5</accession>
<keyword evidence="3" id="KW-1185">Reference proteome</keyword>
<dbReference type="OrthoDB" id="10024802at2759"/>